<organism evidence="1 2">
    <name type="scientific">Agromyces salentinus</name>
    <dbReference type="NCBI Taxonomy" id="269421"/>
    <lineage>
        <taxon>Bacteria</taxon>
        <taxon>Bacillati</taxon>
        <taxon>Actinomycetota</taxon>
        <taxon>Actinomycetes</taxon>
        <taxon>Micrococcales</taxon>
        <taxon>Microbacteriaceae</taxon>
        <taxon>Agromyces</taxon>
    </lineage>
</organism>
<gene>
    <name evidence="1" type="ORF">GCM10009750_34510</name>
</gene>
<reference evidence="2" key="1">
    <citation type="journal article" date="2019" name="Int. J. Syst. Evol. Microbiol.">
        <title>The Global Catalogue of Microorganisms (GCM) 10K type strain sequencing project: providing services to taxonomists for standard genome sequencing and annotation.</title>
        <authorList>
            <consortium name="The Broad Institute Genomics Platform"/>
            <consortium name="The Broad Institute Genome Sequencing Center for Infectious Disease"/>
            <person name="Wu L."/>
            <person name="Ma J."/>
        </authorList>
    </citation>
    <scope>NUCLEOTIDE SEQUENCE [LARGE SCALE GENOMIC DNA]</scope>
    <source>
        <strain evidence="2">JCM 14323</strain>
    </source>
</reference>
<proteinExistence type="predicted"/>
<comment type="caution">
    <text evidence="1">The sequence shown here is derived from an EMBL/GenBank/DDBJ whole genome shotgun (WGS) entry which is preliminary data.</text>
</comment>
<keyword evidence="2" id="KW-1185">Reference proteome</keyword>
<evidence type="ECO:0000313" key="1">
    <source>
        <dbReference type="EMBL" id="GAA1845267.1"/>
    </source>
</evidence>
<evidence type="ECO:0000313" key="2">
    <source>
        <dbReference type="Proteomes" id="UP001501746"/>
    </source>
</evidence>
<dbReference type="EMBL" id="BAAANK010000011">
    <property type="protein sequence ID" value="GAA1845267.1"/>
    <property type="molecule type" value="Genomic_DNA"/>
</dbReference>
<protein>
    <recommendedName>
        <fullName evidence="3">N-acetyltransferase domain-containing protein</fullName>
    </recommendedName>
</protein>
<dbReference type="RefSeq" id="WP_157428147.1">
    <property type="nucleotide sequence ID" value="NZ_BAAANK010000011.1"/>
</dbReference>
<name>A0ABP4Z8L4_9MICO</name>
<accession>A0ABP4Z8L4</accession>
<evidence type="ECO:0008006" key="3">
    <source>
        <dbReference type="Google" id="ProtNLM"/>
    </source>
</evidence>
<sequence>MGEPHVVTLRATRDTDLDTLHRNPHHDTSATGLVRRTVRADGEIVGELESVREGEVIVVSLDALPAELGEAVRVRALRLFVDTLPRPVHAKPAGDAASVAVLERCGFRRVDGEFHRLD</sequence>
<dbReference type="Proteomes" id="UP001501746">
    <property type="component" value="Unassembled WGS sequence"/>
</dbReference>